<dbReference type="EMBL" id="LRBV02000005">
    <property type="status" value="NOT_ANNOTATED_CDS"/>
    <property type="molecule type" value="Genomic_DNA"/>
</dbReference>
<name>A0A7N2LW36_QUELO</name>
<evidence type="ECO:0000313" key="2">
    <source>
        <dbReference type="EnsemblPlants" id="QL05p089350:mrna:CDS:1"/>
    </source>
</evidence>
<feature type="domain" description="Integrase zinc-binding" evidence="1">
    <location>
        <begin position="126"/>
        <end position="175"/>
    </location>
</feature>
<proteinExistence type="predicted"/>
<dbReference type="Proteomes" id="UP000594261">
    <property type="component" value="Chromosome 5"/>
</dbReference>
<evidence type="ECO:0000313" key="3">
    <source>
        <dbReference type="Proteomes" id="UP000594261"/>
    </source>
</evidence>
<protein>
    <recommendedName>
        <fullName evidence="1">Integrase zinc-binding domain-containing protein</fullName>
    </recommendedName>
</protein>
<organism evidence="2 3">
    <name type="scientific">Quercus lobata</name>
    <name type="common">Valley oak</name>
    <dbReference type="NCBI Taxonomy" id="97700"/>
    <lineage>
        <taxon>Eukaryota</taxon>
        <taxon>Viridiplantae</taxon>
        <taxon>Streptophyta</taxon>
        <taxon>Embryophyta</taxon>
        <taxon>Tracheophyta</taxon>
        <taxon>Spermatophyta</taxon>
        <taxon>Magnoliopsida</taxon>
        <taxon>eudicotyledons</taxon>
        <taxon>Gunneridae</taxon>
        <taxon>Pentapetalae</taxon>
        <taxon>rosids</taxon>
        <taxon>fabids</taxon>
        <taxon>Fagales</taxon>
        <taxon>Fagaceae</taxon>
        <taxon>Quercus</taxon>
    </lineage>
</organism>
<evidence type="ECO:0000259" key="1">
    <source>
        <dbReference type="Pfam" id="PF17921"/>
    </source>
</evidence>
<dbReference type="Pfam" id="PF17921">
    <property type="entry name" value="Integrase_H2C2"/>
    <property type="match status" value="1"/>
</dbReference>
<dbReference type="Gene3D" id="1.10.340.70">
    <property type="match status" value="1"/>
</dbReference>
<reference evidence="2" key="2">
    <citation type="submission" date="2021-01" db="UniProtKB">
        <authorList>
            <consortium name="EnsemblPlants"/>
        </authorList>
    </citation>
    <scope>IDENTIFICATION</scope>
</reference>
<dbReference type="EnsemblPlants" id="QL05p089350:mrna">
    <property type="protein sequence ID" value="QL05p089350:mrna:CDS:1"/>
    <property type="gene ID" value="QL05p089350"/>
</dbReference>
<dbReference type="OMA" id="RIMSEVH"/>
<dbReference type="PANTHER" id="PTHR48475:SF2">
    <property type="entry name" value="RIBONUCLEASE H"/>
    <property type="match status" value="1"/>
</dbReference>
<dbReference type="AlphaFoldDB" id="A0A7N2LW36"/>
<dbReference type="Gramene" id="QL05p089350:mrna">
    <property type="protein sequence ID" value="QL05p089350:mrna:CDS:1"/>
    <property type="gene ID" value="QL05p089350"/>
</dbReference>
<dbReference type="PANTHER" id="PTHR48475">
    <property type="entry name" value="RIBONUCLEASE H"/>
    <property type="match status" value="1"/>
</dbReference>
<accession>A0A7N2LW36</accession>
<dbReference type="InterPro" id="IPR041588">
    <property type="entry name" value="Integrase_H2C2"/>
</dbReference>
<sequence length="198" mass="23359">MKKYLNKVVRLVKKFKEADFVQILREENMEVDTLVKEALVSEVMDELDEIQYLPSIDFPEVQQIEGEENWMTPIVSYLKDGKLLEGKDEARKLRVRSARYVLMDEVLYKRGFLQPYLRCLALDEANYVLREIHKRACGNHSRARSLVHKVVRIGYYWPNMQADVKAYVKVCDQCQWFSNVPRQLSEHLTPIMAPWSFA</sequence>
<dbReference type="InParanoid" id="A0A7N2LW36"/>
<reference evidence="2 3" key="1">
    <citation type="journal article" date="2016" name="G3 (Bethesda)">
        <title>First Draft Assembly and Annotation of the Genome of a California Endemic Oak Quercus lobata Nee (Fagaceae).</title>
        <authorList>
            <person name="Sork V.L."/>
            <person name="Fitz-Gibbon S.T."/>
            <person name="Puiu D."/>
            <person name="Crepeau M."/>
            <person name="Gugger P.F."/>
            <person name="Sherman R."/>
            <person name="Stevens K."/>
            <person name="Langley C.H."/>
            <person name="Pellegrini M."/>
            <person name="Salzberg S.L."/>
        </authorList>
    </citation>
    <scope>NUCLEOTIDE SEQUENCE [LARGE SCALE GENOMIC DNA]</scope>
    <source>
        <strain evidence="2 3">cv. SW786</strain>
    </source>
</reference>
<keyword evidence="3" id="KW-1185">Reference proteome</keyword>